<dbReference type="InterPro" id="IPR000700">
    <property type="entry name" value="PAS-assoc_C"/>
</dbReference>
<keyword evidence="15" id="KW-0843">Virulence</keyword>
<dbReference type="InterPro" id="IPR000014">
    <property type="entry name" value="PAS"/>
</dbReference>
<evidence type="ECO:0000256" key="12">
    <source>
        <dbReference type="ARBA" id="ARBA00022777"/>
    </source>
</evidence>
<dbReference type="Gene3D" id="3.30.565.10">
    <property type="entry name" value="Histidine kinase-like ATPase, C-terminal domain"/>
    <property type="match status" value="1"/>
</dbReference>
<dbReference type="PANTHER" id="PTHR41523:SF8">
    <property type="entry name" value="ETHYLENE RESPONSE SENSOR PROTEIN"/>
    <property type="match status" value="1"/>
</dbReference>
<keyword evidence="6" id="KW-0716">Sensory transduction</keyword>
<evidence type="ECO:0000256" key="1">
    <source>
        <dbReference type="ARBA" id="ARBA00000085"/>
    </source>
</evidence>
<evidence type="ECO:0000256" key="2">
    <source>
        <dbReference type="ARBA" id="ARBA00012438"/>
    </source>
</evidence>
<evidence type="ECO:0000256" key="7">
    <source>
        <dbReference type="ARBA" id="ARBA00022630"/>
    </source>
</evidence>
<dbReference type="SMART" id="SM00086">
    <property type="entry name" value="PAC"/>
    <property type="match status" value="3"/>
</dbReference>
<protein>
    <recommendedName>
        <fullName evidence="3">Blue-light-activated histidine kinase</fullName>
        <ecNumber evidence="2">2.7.13.3</ecNumber>
    </recommendedName>
</protein>
<feature type="domain" description="PAC" evidence="18">
    <location>
        <begin position="309"/>
        <end position="361"/>
    </location>
</feature>
<dbReference type="CDD" id="cd00130">
    <property type="entry name" value="PAS"/>
    <property type="match status" value="2"/>
</dbReference>
<dbReference type="InterPro" id="IPR001610">
    <property type="entry name" value="PAC"/>
</dbReference>
<dbReference type="Pfam" id="PF13426">
    <property type="entry name" value="PAS_9"/>
    <property type="match status" value="1"/>
</dbReference>
<keyword evidence="14" id="KW-0157">Chromophore</keyword>
<reference evidence="19 20" key="1">
    <citation type="submission" date="2024-06" db="EMBL/GenBank/DDBJ databases">
        <title>Genomic Encyclopedia of Type Strains, Phase IV (KMG-IV): sequencing the most valuable type-strain genomes for metagenomic binning, comparative biology and taxonomic classification.</title>
        <authorList>
            <person name="Goeker M."/>
        </authorList>
    </citation>
    <scope>NUCLEOTIDE SEQUENCE [LARGE SCALE GENOMIC DNA]</scope>
    <source>
        <strain evidence="19 20">DSM 29288</strain>
    </source>
</reference>
<proteinExistence type="predicted"/>
<keyword evidence="11" id="KW-0547">Nucleotide-binding</keyword>
<evidence type="ECO:0000256" key="10">
    <source>
        <dbReference type="ARBA" id="ARBA00022737"/>
    </source>
</evidence>
<evidence type="ECO:0000256" key="9">
    <source>
        <dbReference type="ARBA" id="ARBA00022679"/>
    </source>
</evidence>
<dbReference type="NCBIfam" id="TIGR00229">
    <property type="entry name" value="sensory_box"/>
    <property type="match status" value="3"/>
</dbReference>
<feature type="domain" description="PAS" evidence="17">
    <location>
        <begin position="358"/>
        <end position="428"/>
    </location>
</feature>
<accession>A0ABV2MUM2</accession>
<keyword evidence="8" id="KW-0288">FMN</keyword>
<evidence type="ECO:0000313" key="20">
    <source>
        <dbReference type="Proteomes" id="UP001549077"/>
    </source>
</evidence>
<name>A0ABV2MUM2_9HYPH</name>
<comment type="catalytic activity">
    <reaction evidence="1">
        <text>ATP + protein L-histidine = ADP + protein N-phospho-L-histidine.</text>
        <dbReference type="EC" id="2.7.13.3"/>
    </reaction>
</comment>
<keyword evidence="7" id="KW-0285">Flavoprotein</keyword>
<evidence type="ECO:0000256" key="3">
    <source>
        <dbReference type="ARBA" id="ARBA00021740"/>
    </source>
</evidence>
<keyword evidence="10" id="KW-0677">Repeat</keyword>
<dbReference type="InterPro" id="IPR013767">
    <property type="entry name" value="PAS_fold"/>
</dbReference>
<dbReference type="PROSITE" id="PS50112">
    <property type="entry name" value="PAS"/>
    <property type="match status" value="2"/>
</dbReference>
<dbReference type="PANTHER" id="PTHR41523">
    <property type="entry name" value="TWO-COMPONENT SYSTEM SENSOR PROTEIN"/>
    <property type="match status" value="1"/>
</dbReference>
<evidence type="ECO:0000256" key="13">
    <source>
        <dbReference type="ARBA" id="ARBA00022840"/>
    </source>
</evidence>
<evidence type="ECO:0000259" key="18">
    <source>
        <dbReference type="PROSITE" id="PS50113"/>
    </source>
</evidence>
<dbReference type="InterPro" id="IPR011102">
    <property type="entry name" value="Sig_transdc_His_kinase_HWE"/>
</dbReference>
<gene>
    <name evidence="19" type="ORF">ABID08_006351</name>
</gene>
<dbReference type="SMART" id="SM00091">
    <property type="entry name" value="PAS"/>
    <property type="match status" value="2"/>
</dbReference>
<dbReference type="SMART" id="SM00911">
    <property type="entry name" value="HWE_HK"/>
    <property type="match status" value="1"/>
</dbReference>
<dbReference type="Pfam" id="PF08448">
    <property type="entry name" value="PAS_4"/>
    <property type="match status" value="1"/>
</dbReference>
<dbReference type="Pfam" id="PF00989">
    <property type="entry name" value="PAS"/>
    <property type="match status" value="1"/>
</dbReference>
<dbReference type="Gene3D" id="3.30.450.20">
    <property type="entry name" value="PAS domain"/>
    <property type="match status" value="3"/>
</dbReference>
<sequence length="672" mass="75211">MATTIDGICAGRAWHSHSDHRGTRSNIVRHWWSYLDHASWGMSLVIAQKRLNFSPRNALFLMKPKGWDSVSAFGLNDKIPSAGIAHMIERGIWDDSILGAPSEWPACLKSAVDIMLPSRAQIVMFWGEQYLALYNDAYAPTIGLRHPRAFGRPAKENWSELWDDLQPLLDRVLHGGETVAARDRPFCIERHGHPEIVYFDISYSPIKDETGNVRGVFCIVSETTERVRSQQALKESEERLRALFSQSAAGIGQTDLEGRMTLVNQRFCEMLGYQREEFVGIRLQDITHPDDHPEAERLFERLVETGEPFDMEKRCVRKDGCLLWTAISVSALKDEGGSIRQIGFIAIDISANKSAQEAQRLLASIIASSNDAILGIDLDMTITNWNAAAERLYGYSRNEAVGKSVLMLVPEDRRDEEPEILRKVSAGRVVEPYETQRRRKDGRLVDVQLSVSPIYDSSGKTIGASKMSQDITARKEAERLQTVLTGELNHRVKNLFSTVIAIARQTLDQDETGRNQVAAFQGRLMSMAKAHDLLTHRDWQRADLGELVKQVLEPYPPERFEIDGCGVLLPQKAVVSFSLAIHELATNAAKYGALSVAQGKVSISWTYEDATAGLQFKWIERDGPTVQRPTRKGFGSRLIERLLAAELNGRSTISYDPAGVICEIEAVLEPDA</sequence>
<dbReference type="EMBL" id="JBEPMY010000041">
    <property type="protein sequence ID" value="MET3758967.1"/>
    <property type="molecule type" value="Genomic_DNA"/>
</dbReference>
<dbReference type="PROSITE" id="PS50113">
    <property type="entry name" value="PAC"/>
    <property type="match status" value="3"/>
</dbReference>
<evidence type="ECO:0000256" key="16">
    <source>
        <dbReference type="ARBA" id="ARBA00023170"/>
    </source>
</evidence>
<evidence type="ECO:0000256" key="4">
    <source>
        <dbReference type="ARBA" id="ARBA00022543"/>
    </source>
</evidence>
<evidence type="ECO:0000313" key="19">
    <source>
        <dbReference type="EMBL" id="MET3758967.1"/>
    </source>
</evidence>
<evidence type="ECO:0000259" key="17">
    <source>
        <dbReference type="PROSITE" id="PS50112"/>
    </source>
</evidence>
<evidence type="ECO:0000256" key="6">
    <source>
        <dbReference type="ARBA" id="ARBA00022606"/>
    </source>
</evidence>
<organism evidence="19 20">
    <name type="scientific">Rhizobium binae</name>
    <dbReference type="NCBI Taxonomy" id="1138190"/>
    <lineage>
        <taxon>Bacteria</taxon>
        <taxon>Pseudomonadati</taxon>
        <taxon>Pseudomonadota</taxon>
        <taxon>Alphaproteobacteria</taxon>
        <taxon>Hyphomicrobiales</taxon>
        <taxon>Rhizobiaceae</taxon>
        <taxon>Rhizobium/Agrobacterium group</taxon>
        <taxon>Rhizobium</taxon>
    </lineage>
</organism>
<comment type="caution">
    <text evidence="19">The sequence shown here is derived from an EMBL/GenBank/DDBJ whole genome shotgun (WGS) entry which is preliminary data.</text>
</comment>
<keyword evidence="13" id="KW-0067">ATP-binding</keyword>
<feature type="domain" description="PAC" evidence="18">
    <location>
        <begin position="431"/>
        <end position="483"/>
    </location>
</feature>
<evidence type="ECO:0000256" key="14">
    <source>
        <dbReference type="ARBA" id="ARBA00022991"/>
    </source>
</evidence>
<dbReference type="Proteomes" id="UP001549077">
    <property type="component" value="Unassembled WGS sequence"/>
</dbReference>
<dbReference type="InterPro" id="IPR035965">
    <property type="entry name" value="PAS-like_dom_sf"/>
</dbReference>
<keyword evidence="12" id="KW-0418">Kinase</keyword>
<evidence type="ECO:0000256" key="5">
    <source>
        <dbReference type="ARBA" id="ARBA00022553"/>
    </source>
</evidence>
<keyword evidence="9" id="KW-0808">Transferase</keyword>
<evidence type="ECO:0000256" key="8">
    <source>
        <dbReference type="ARBA" id="ARBA00022643"/>
    </source>
</evidence>
<keyword evidence="5" id="KW-0597">Phosphoprotein</keyword>
<feature type="domain" description="PAC" evidence="18">
    <location>
        <begin position="182"/>
        <end position="235"/>
    </location>
</feature>
<evidence type="ECO:0000256" key="11">
    <source>
        <dbReference type="ARBA" id="ARBA00022741"/>
    </source>
</evidence>
<keyword evidence="20" id="KW-1185">Reference proteome</keyword>
<feature type="domain" description="PAS" evidence="17">
    <location>
        <begin position="236"/>
        <end position="306"/>
    </location>
</feature>
<dbReference type="InterPro" id="IPR036890">
    <property type="entry name" value="HATPase_C_sf"/>
</dbReference>
<evidence type="ECO:0000256" key="15">
    <source>
        <dbReference type="ARBA" id="ARBA00023026"/>
    </source>
</evidence>
<dbReference type="SUPFAM" id="SSF55785">
    <property type="entry name" value="PYP-like sensor domain (PAS domain)"/>
    <property type="match status" value="3"/>
</dbReference>
<keyword evidence="4" id="KW-0600">Photoreceptor protein</keyword>
<dbReference type="EC" id="2.7.13.3" evidence="2"/>
<dbReference type="Pfam" id="PF07536">
    <property type="entry name" value="HWE_HK"/>
    <property type="match status" value="1"/>
</dbReference>
<dbReference type="InterPro" id="IPR013656">
    <property type="entry name" value="PAS_4"/>
</dbReference>
<keyword evidence="16" id="KW-0675">Receptor</keyword>